<feature type="region of interest" description="Disordered" evidence="1">
    <location>
        <begin position="145"/>
        <end position="167"/>
    </location>
</feature>
<dbReference type="RefSeq" id="XP_005844296.1">
    <property type="nucleotide sequence ID" value="XM_005844234.1"/>
</dbReference>
<dbReference type="GeneID" id="17351559"/>
<gene>
    <name evidence="2" type="ORF">CHLNCDRAFT_139420</name>
</gene>
<evidence type="ECO:0000256" key="1">
    <source>
        <dbReference type="SAM" id="MobiDB-lite"/>
    </source>
</evidence>
<dbReference type="KEGG" id="cvr:CHLNCDRAFT_139420"/>
<evidence type="ECO:0008006" key="4">
    <source>
        <dbReference type="Google" id="ProtNLM"/>
    </source>
</evidence>
<keyword evidence="3" id="KW-1185">Reference proteome</keyword>
<reference evidence="2 3" key="1">
    <citation type="journal article" date="2010" name="Plant Cell">
        <title>The Chlorella variabilis NC64A genome reveals adaptation to photosymbiosis, coevolution with viruses, and cryptic sex.</title>
        <authorList>
            <person name="Blanc G."/>
            <person name="Duncan G."/>
            <person name="Agarkova I."/>
            <person name="Borodovsky M."/>
            <person name="Gurnon J."/>
            <person name="Kuo A."/>
            <person name="Lindquist E."/>
            <person name="Lucas S."/>
            <person name="Pangilinan J."/>
            <person name="Polle J."/>
            <person name="Salamov A."/>
            <person name="Terry A."/>
            <person name="Yamada T."/>
            <person name="Dunigan D.D."/>
            <person name="Grigoriev I.V."/>
            <person name="Claverie J.M."/>
            <person name="Van Etten J.L."/>
        </authorList>
    </citation>
    <scope>NUCLEOTIDE SEQUENCE [LARGE SCALE GENOMIC DNA]</scope>
    <source>
        <strain evidence="2 3">NC64A</strain>
    </source>
</reference>
<proteinExistence type="predicted"/>
<protein>
    <recommendedName>
        <fullName evidence="4">Methyltransferase FkbM domain-containing protein</fullName>
    </recommendedName>
</protein>
<organism evidence="3">
    <name type="scientific">Chlorella variabilis</name>
    <name type="common">Green alga</name>
    <dbReference type="NCBI Taxonomy" id="554065"/>
    <lineage>
        <taxon>Eukaryota</taxon>
        <taxon>Viridiplantae</taxon>
        <taxon>Chlorophyta</taxon>
        <taxon>core chlorophytes</taxon>
        <taxon>Trebouxiophyceae</taxon>
        <taxon>Chlorellales</taxon>
        <taxon>Chlorellaceae</taxon>
        <taxon>Chlorella clade</taxon>
        <taxon>Chlorella</taxon>
    </lineage>
</organism>
<dbReference type="eggNOG" id="ENOG502RXF5">
    <property type="taxonomic scope" value="Eukaryota"/>
</dbReference>
<dbReference type="Proteomes" id="UP000008141">
    <property type="component" value="Unassembled WGS sequence"/>
</dbReference>
<name>E1ZPR9_CHLVA</name>
<evidence type="ECO:0000313" key="2">
    <source>
        <dbReference type="EMBL" id="EFN52194.1"/>
    </source>
</evidence>
<accession>E1ZPR9</accession>
<dbReference type="OrthoDB" id="443549at2759"/>
<dbReference type="AlphaFoldDB" id="E1ZPR9"/>
<evidence type="ECO:0000313" key="3">
    <source>
        <dbReference type="Proteomes" id="UP000008141"/>
    </source>
</evidence>
<dbReference type="STRING" id="554065.E1ZPR9"/>
<dbReference type="InParanoid" id="E1ZPR9"/>
<sequence length="262" mass="30000">MQPSDRDWLKRLKTAEQKVFSQNGEDGILLRILANIGWSDRRYYVEFGTESGNECNTRILRDLLGWSGLLMDGSNDNPGINLHKESITPENINDLFAKYDVPEEFDVLSIDVDFDDYWIRKALDRKYRPRVVIMEVNGALPLEDSRTIDPTDSQRWPAPGGKASTRRRRPCPATFYFGSSLRAIRDLNRLLGYTLVAVDAQAVNAFFIRDDILECQGAQPLPIEELYVHNPPAPNVPETNQTRQWLFLDEAGNVVKKEFRPV</sequence>
<dbReference type="EMBL" id="GL433858">
    <property type="protein sequence ID" value="EFN52194.1"/>
    <property type="molecule type" value="Genomic_DNA"/>
</dbReference>